<dbReference type="InterPro" id="IPR011004">
    <property type="entry name" value="Trimer_LpxA-like_sf"/>
</dbReference>
<dbReference type="NCBIfam" id="NF041874">
    <property type="entry name" value="EPS_EpsC"/>
    <property type="match status" value="1"/>
</dbReference>
<dbReference type="CDD" id="cd03354">
    <property type="entry name" value="LbH_SAT"/>
    <property type="match status" value="1"/>
</dbReference>
<evidence type="ECO:0000313" key="7">
    <source>
        <dbReference type="Proteomes" id="UP000052068"/>
    </source>
</evidence>
<dbReference type="EMBL" id="JWJH01000046">
    <property type="protein sequence ID" value="KJF65271.1"/>
    <property type="molecule type" value="Genomic_DNA"/>
</dbReference>
<feature type="domain" description="Serine acetyltransferase N-terminal" evidence="5">
    <location>
        <begin position="37"/>
        <end position="141"/>
    </location>
</feature>
<evidence type="ECO:0000259" key="5">
    <source>
        <dbReference type="SMART" id="SM00971"/>
    </source>
</evidence>
<keyword evidence="7" id="KW-1185">Reference proteome</keyword>
<dbReference type="InterPro" id="IPR005881">
    <property type="entry name" value="Ser_O-AcTrfase"/>
</dbReference>
<dbReference type="InterPro" id="IPR045304">
    <property type="entry name" value="LbH_SAT"/>
</dbReference>
<dbReference type="SUPFAM" id="SSF51161">
    <property type="entry name" value="Trimeric LpxA-like enzymes"/>
    <property type="match status" value="1"/>
</dbReference>
<evidence type="ECO:0000256" key="2">
    <source>
        <dbReference type="ARBA" id="ARBA00022605"/>
    </source>
</evidence>
<dbReference type="InterPro" id="IPR010493">
    <property type="entry name" value="Ser_AcTrfase_N"/>
</dbReference>
<dbReference type="Gene3D" id="1.10.3130.10">
    <property type="entry name" value="serine acetyltransferase, domain 1"/>
    <property type="match status" value="1"/>
</dbReference>
<sequence>MTISRLLPNAVSRDLRSALMTSIEDGCPEDRDRTDEIWAALCAEAQVAAHDDPRLAQAMALNVLSHPDFAHGLAHRFAETLANNDVGTDVLTHVSLEVFEAAPEIVESAISDLQAVFDRDPSTSELLVPFLYFKGFLALQGHRIANWLWRHNKTLMARHIQSRTCEVLSIDIHPAARMGRGIMLDHGNGLVIGETAVVEDDVSILQDVTLGGTGKESGDRHPKVRRGALIGAGAKILGNIEVGVGAKVGAGSVVLLAVASHTSVAGVPARPVGRPKSALPGVTMEQTTIETDYVV</sequence>
<organism evidence="6 7">
    <name type="scientific">Rhizobium nepotum 39/7</name>
    <dbReference type="NCBI Taxonomy" id="1368418"/>
    <lineage>
        <taxon>Bacteria</taxon>
        <taxon>Pseudomonadati</taxon>
        <taxon>Pseudomonadota</taxon>
        <taxon>Alphaproteobacteria</taxon>
        <taxon>Hyphomicrobiales</taxon>
        <taxon>Rhizobiaceae</taxon>
        <taxon>Rhizobium/Agrobacterium group</taxon>
        <taxon>Rhizobium</taxon>
    </lineage>
</organism>
<dbReference type="InterPro" id="IPR042122">
    <property type="entry name" value="Ser_AcTrfase_N_sf"/>
</dbReference>
<evidence type="ECO:0000313" key="6">
    <source>
        <dbReference type="EMBL" id="KJF65271.1"/>
    </source>
</evidence>
<dbReference type="InterPro" id="IPR053376">
    <property type="entry name" value="Serine_acetyltransferase"/>
</dbReference>
<name>A0ABR5CKR0_9HYPH</name>
<dbReference type="PANTHER" id="PTHR42811">
    <property type="entry name" value="SERINE ACETYLTRANSFERASE"/>
    <property type="match status" value="1"/>
</dbReference>
<evidence type="ECO:0000256" key="4">
    <source>
        <dbReference type="ARBA" id="ARBA00023315"/>
    </source>
</evidence>
<evidence type="ECO:0000256" key="1">
    <source>
        <dbReference type="ARBA" id="ARBA00018522"/>
    </source>
</evidence>
<dbReference type="SMART" id="SM00971">
    <property type="entry name" value="SATase_N"/>
    <property type="match status" value="1"/>
</dbReference>
<reference evidence="6 7" key="1">
    <citation type="submission" date="2015-03" db="EMBL/GenBank/DDBJ databases">
        <title>Draft Genome Sequences of Agrobacterium nepotum Strain 39/7T (= CFBP 7436T = LMG 26435T) and Agrobacterium sp. Strain KFB 330 (= CFBP 8308 = LMG 28674).</title>
        <authorList>
            <person name="Kuzmanovic N."/>
            <person name="Pulawska J."/>
            <person name="Obradovic A."/>
        </authorList>
    </citation>
    <scope>NUCLEOTIDE SEQUENCE [LARGE SCALE GENOMIC DNA]</scope>
    <source>
        <strain evidence="6 7">39/7</strain>
    </source>
</reference>
<keyword evidence="2" id="KW-0028">Amino-acid biosynthesis</keyword>
<dbReference type="Pfam" id="PF06426">
    <property type="entry name" value="SATase_N"/>
    <property type="match status" value="1"/>
</dbReference>
<evidence type="ECO:0000256" key="3">
    <source>
        <dbReference type="ARBA" id="ARBA00022679"/>
    </source>
</evidence>
<dbReference type="NCBIfam" id="TIGR01172">
    <property type="entry name" value="cysE"/>
    <property type="match status" value="1"/>
</dbReference>
<keyword evidence="4" id="KW-0012">Acyltransferase</keyword>
<dbReference type="Proteomes" id="UP000052068">
    <property type="component" value="Unassembled WGS sequence"/>
</dbReference>
<accession>A0ABR5CKR0</accession>
<comment type="caution">
    <text evidence="6">The sequence shown here is derived from an EMBL/GenBank/DDBJ whole genome shotgun (WGS) entry which is preliminary data.</text>
</comment>
<dbReference type="Gene3D" id="2.160.10.10">
    <property type="entry name" value="Hexapeptide repeat proteins"/>
    <property type="match status" value="1"/>
</dbReference>
<proteinExistence type="predicted"/>
<protein>
    <recommendedName>
        <fullName evidence="1">Serine acetyltransferase</fullName>
    </recommendedName>
</protein>
<gene>
    <name evidence="6" type="ORF">RS75_24105</name>
</gene>
<keyword evidence="3" id="KW-0808">Transferase</keyword>